<comment type="caution">
    <text evidence="8">The sequence shown here is derived from an EMBL/GenBank/DDBJ whole genome shotgun (WGS) entry which is preliminary data.</text>
</comment>
<keyword evidence="5 6" id="KW-0663">Pyridoxal phosphate</keyword>
<evidence type="ECO:0000256" key="2">
    <source>
        <dbReference type="ARBA" id="ARBA00011738"/>
    </source>
</evidence>
<evidence type="ECO:0000256" key="4">
    <source>
        <dbReference type="ARBA" id="ARBA00022679"/>
    </source>
</evidence>
<comment type="cofactor">
    <cofactor evidence="1 6">
        <name>pyridoxal 5'-phosphate</name>
        <dbReference type="ChEBI" id="CHEBI:597326"/>
    </cofactor>
</comment>
<comment type="subunit">
    <text evidence="2 6">Homodimer.</text>
</comment>
<dbReference type="GO" id="GO:0000105">
    <property type="term" value="P:L-histidine biosynthetic process"/>
    <property type="evidence" value="ECO:0007669"/>
    <property type="project" value="InterPro"/>
</dbReference>
<dbReference type="InterPro" id="IPR050106">
    <property type="entry name" value="HistidinolP_aminotransfase"/>
</dbReference>
<dbReference type="Gene3D" id="3.90.1150.10">
    <property type="entry name" value="Aspartate Aminotransferase, domain 1"/>
    <property type="match status" value="1"/>
</dbReference>
<evidence type="ECO:0000256" key="1">
    <source>
        <dbReference type="ARBA" id="ARBA00001933"/>
    </source>
</evidence>
<keyword evidence="4 6" id="KW-0808">Transferase</keyword>
<dbReference type="GO" id="GO:0004400">
    <property type="term" value="F:histidinol-phosphate transaminase activity"/>
    <property type="evidence" value="ECO:0007669"/>
    <property type="project" value="InterPro"/>
</dbReference>
<comment type="catalytic activity">
    <reaction evidence="6">
        <text>an aromatic L-alpha-amino acid + 2-oxoglutarate = an aromatic oxo-acid + L-glutamate</text>
        <dbReference type="Rhea" id="RHEA:17533"/>
        <dbReference type="ChEBI" id="CHEBI:16810"/>
        <dbReference type="ChEBI" id="CHEBI:29985"/>
        <dbReference type="ChEBI" id="CHEBI:73309"/>
        <dbReference type="ChEBI" id="CHEBI:84824"/>
        <dbReference type="EC" id="2.6.1.57"/>
    </reaction>
</comment>
<evidence type="ECO:0000256" key="3">
    <source>
        <dbReference type="ARBA" id="ARBA00022576"/>
    </source>
</evidence>
<dbReference type="SUPFAM" id="SSF53383">
    <property type="entry name" value="PLP-dependent transferases"/>
    <property type="match status" value="1"/>
</dbReference>
<dbReference type="EMBL" id="RDEX01000003">
    <property type="protein sequence ID" value="RLY91606.1"/>
    <property type="molecule type" value="Genomic_DNA"/>
</dbReference>
<keyword evidence="3 6" id="KW-0032">Aminotransferase</keyword>
<reference evidence="8 9" key="1">
    <citation type="submission" date="2018-10" db="EMBL/GenBank/DDBJ databases">
        <title>Kocuria tytonicola, new bacteria from the preen glands of American barn owls (Tyto furcata).</title>
        <authorList>
            <person name="Braun M.S."/>
            <person name="Wang E."/>
            <person name="Zimmermann S."/>
            <person name="Boutin S."/>
            <person name="Wagner H."/>
            <person name="Wink M."/>
        </authorList>
    </citation>
    <scope>NUCLEOTIDE SEQUENCE [LARGE SCALE GENOMIC DNA]</scope>
    <source>
        <strain evidence="8 9">473</strain>
    </source>
</reference>
<dbReference type="InterPro" id="IPR004839">
    <property type="entry name" value="Aminotransferase_I/II_large"/>
</dbReference>
<dbReference type="Proteomes" id="UP000277871">
    <property type="component" value="Unassembled WGS sequence"/>
</dbReference>
<dbReference type="AlphaFoldDB" id="A0A3L9KXP4"/>
<keyword evidence="9" id="KW-1185">Reference proteome</keyword>
<dbReference type="RefSeq" id="WP_121865083.1">
    <property type="nucleotide sequence ID" value="NZ_RDEX01000003.1"/>
</dbReference>
<dbReference type="NCBIfam" id="TIGR01141">
    <property type="entry name" value="hisC"/>
    <property type="match status" value="1"/>
</dbReference>
<dbReference type="NCBIfam" id="NF002878">
    <property type="entry name" value="PRK03321.1"/>
    <property type="match status" value="1"/>
</dbReference>
<dbReference type="InterPro" id="IPR005861">
    <property type="entry name" value="HisP_aminotrans"/>
</dbReference>
<dbReference type="GO" id="GO:0008793">
    <property type="term" value="F:aromatic-amino-acid transaminase activity"/>
    <property type="evidence" value="ECO:0007669"/>
    <property type="project" value="UniProtKB-UniRule"/>
</dbReference>
<dbReference type="InterPro" id="IPR015422">
    <property type="entry name" value="PyrdxlP-dep_Trfase_small"/>
</dbReference>
<dbReference type="InterPro" id="IPR015424">
    <property type="entry name" value="PyrdxlP-dep_Trfase"/>
</dbReference>
<evidence type="ECO:0000256" key="6">
    <source>
        <dbReference type="HAMAP-Rule" id="MF_01513"/>
    </source>
</evidence>
<dbReference type="CDD" id="cd00609">
    <property type="entry name" value="AAT_like"/>
    <property type="match status" value="1"/>
</dbReference>
<name>A0A3L9KXP4_9MICC</name>
<dbReference type="GO" id="GO:0030170">
    <property type="term" value="F:pyridoxal phosphate binding"/>
    <property type="evidence" value="ECO:0007669"/>
    <property type="project" value="UniProtKB-UniRule"/>
</dbReference>
<dbReference type="InterPro" id="IPR015421">
    <property type="entry name" value="PyrdxlP-dep_Trfase_major"/>
</dbReference>
<dbReference type="PANTHER" id="PTHR43643:SF3">
    <property type="entry name" value="HISTIDINOL-PHOSPHATE AMINOTRANSFERASE"/>
    <property type="match status" value="1"/>
</dbReference>
<dbReference type="HAMAP" id="MF_01513">
    <property type="entry name" value="Phe_aminotrans_2"/>
    <property type="match status" value="1"/>
</dbReference>
<gene>
    <name evidence="8" type="primary">hisC</name>
    <name evidence="6" type="synonym">pat</name>
    <name evidence="8" type="ORF">EAE32_10220</name>
</gene>
<dbReference type="PROSITE" id="PS00599">
    <property type="entry name" value="AA_TRANSFER_CLASS_2"/>
    <property type="match status" value="1"/>
</dbReference>
<feature type="modified residue" description="N6-(pyridoxal phosphate)lysine" evidence="6">
    <location>
        <position position="231"/>
    </location>
</feature>
<accession>A0A3L9KXP4</accession>
<organism evidence="8 9">
    <name type="scientific">Kocuria tytonicola</name>
    <dbReference type="NCBI Taxonomy" id="2055946"/>
    <lineage>
        <taxon>Bacteria</taxon>
        <taxon>Bacillati</taxon>
        <taxon>Actinomycetota</taxon>
        <taxon>Actinomycetes</taxon>
        <taxon>Micrococcales</taxon>
        <taxon>Micrococcaceae</taxon>
        <taxon>Kocuria</taxon>
    </lineage>
</organism>
<comment type="similarity">
    <text evidence="6">Belongs to the class-II pyridoxal-phosphate-dependent aminotransferase family.</text>
</comment>
<dbReference type="EC" id="2.6.1.57" evidence="6"/>
<feature type="domain" description="Aminotransferase class I/classII large" evidence="7">
    <location>
        <begin position="40"/>
        <end position="343"/>
    </location>
</feature>
<dbReference type="InterPro" id="IPR001917">
    <property type="entry name" value="Aminotrans_II_pyridoxalP_BS"/>
</dbReference>
<dbReference type="HAMAP" id="MF_01023">
    <property type="entry name" value="HisC_aminotrans_2"/>
    <property type="match status" value="1"/>
</dbReference>
<protein>
    <recommendedName>
        <fullName evidence="6">Aromatic amino acid aminotransferase</fullName>
        <shortName evidence="6">ArAT</shortName>
        <ecNumber evidence="6">2.6.1.57</ecNumber>
    </recommendedName>
</protein>
<evidence type="ECO:0000256" key="5">
    <source>
        <dbReference type="ARBA" id="ARBA00022898"/>
    </source>
</evidence>
<evidence type="ECO:0000313" key="8">
    <source>
        <dbReference type="EMBL" id="RLY91606.1"/>
    </source>
</evidence>
<evidence type="ECO:0000259" key="7">
    <source>
        <dbReference type="Pfam" id="PF00155"/>
    </source>
</evidence>
<evidence type="ECO:0000313" key="9">
    <source>
        <dbReference type="Proteomes" id="UP000277871"/>
    </source>
</evidence>
<sequence>MSHHASEDAGRSAVSLRSALQSLPPYKPGKSAASSDVVQYKLSSNENPYPPLPSVLDAVNQVSPQMNLYPDMTCQAVTEAVANRWGVEPSAVSFGSGSVEVASQIIRAVCDEGDEVVFAWRSFEAYPILTGLAGATAVKVPLTADERHDLPAMAAAVTERTKVVLVCTPNNPTGTSVTADELHEFMARVPSNVLVVVDEAYVHFNVDPAAARGIDFFREYPNVVVLHTFSKAYGLAGLRIGYAIAPDYISAALRAVAIPFGVSNLAQQAALASLAAESEVEERITALVEQRDHVHQQLTEQGWDVVESQANFVWLRTGEHTEEAEQIFARHGVIVRAFAGEGIRGSIGSPAGNQTFIVAAQDVLNHLNAATTPSNGS</sequence>
<comment type="function">
    <text evidence="6">Aminotransferase that catalyzes the conversion of aromatic amino acids and 2-oxoglutarate into corresponding aromatic oxo acids and L-glutamate.</text>
</comment>
<dbReference type="PANTHER" id="PTHR43643">
    <property type="entry name" value="HISTIDINOL-PHOSPHATE AMINOTRANSFERASE 2"/>
    <property type="match status" value="1"/>
</dbReference>
<dbReference type="Gene3D" id="3.40.640.10">
    <property type="entry name" value="Type I PLP-dependent aspartate aminotransferase-like (Major domain)"/>
    <property type="match status" value="1"/>
</dbReference>
<dbReference type="InterPro" id="IPR024892">
    <property type="entry name" value="ArAT"/>
</dbReference>
<dbReference type="Pfam" id="PF00155">
    <property type="entry name" value="Aminotran_1_2"/>
    <property type="match status" value="1"/>
</dbReference>
<proteinExistence type="inferred from homology"/>